<dbReference type="Proteomes" id="UP001221898">
    <property type="component" value="Unassembled WGS sequence"/>
</dbReference>
<accession>A0AAD7T119</accession>
<keyword evidence="2" id="KW-1185">Reference proteome</keyword>
<reference evidence="1" key="1">
    <citation type="journal article" date="2023" name="Science">
        <title>Genome structures resolve the early diversification of teleost fishes.</title>
        <authorList>
            <person name="Parey E."/>
            <person name="Louis A."/>
            <person name="Montfort J."/>
            <person name="Bouchez O."/>
            <person name="Roques C."/>
            <person name="Iampietro C."/>
            <person name="Lluch J."/>
            <person name="Castinel A."/>
            <person name="Donnadieu C."/>
            <person name="Desvignes T."/>
            <person name="Floi Bucao C."/>
            <person name="Jouanno E."/>
            <person name="Wen M."/>
            <person name="Mejri S."/>
            <person name="Dirks R."/>
            <person name="Jansen H."/>
            <person name="Henkel C."/>
            <person name="Chen W.J."/>
            <person name="Zahm M."/>
            <person name="Cabau C."/>
            <person name="Klopp C."/>
            <person name="Thompson A.W."/>
            <person name="Robinson-Rechavi M."/>
            <person name="Braasch I."/>
            <person name="Lecointre G."/>
            <person name="Bobe J."/>
            <person name="Postlethwait J.H."/>
            <person name="Berthelot C."/>
            <person name="Roest Crollius H."/>
            <person name="Guiguen Y."/>
        </authorList>
    </citation>
    <scope>NUCLEOTIDE SEQUENCE</scope>
    <source>
        <strain evidence="1">NC1722</strain>
    </source>
</reference>
<evidence type="ECO:0000313" key="1">
    <source>
        <dbReference type="EMBL" id="KAJ8411396.1"/>
    </source>
</evidence>
<sequence length="104" mass="11144">MAVSLLSPDTAQTFWSRARDLRSAELADPTLDAGLNFCALANSFPPRLAKMTTMTGRVQNAVPWRLGVRRAPETGSDTQAKCSEVLLTTSASGSVPRLFGSMTL</sequence>
<dbReference type="EMBL" id="JAINUG010000023">
    <property type="protein sequence ID" value="KAJ8411396.1"/>
    <property type="molecule type" value="Genomic_DNA"/>
</dbReference>
<organism evidence="1 2">
    <name type="scientific">Aldrovandia affinis</name>
    <dbReference type="NCBI Taxonomy" id="143900"/>
    <lineage>
        <taxon>Eukaryota</taxon>
        <taxon>Metazoa</taxon>
        <taxon>Chordata</taxon>
        <taxon>Craniata</taxon>
        <taxon>Vertebrata</taxon>
        <taxon>Euteleostomi</taxon>
        <taxon>Actinopterygii</taxon>
        <taxon>Neopterygii</taxon>
        <taxon>Teleostei</taxon>
        <taxon>Notacanthiformes</taxon>
        <taxon>Halosauridae</taxon>
        <taxon>Aldrovandia</taxon>
    </lineage>
</organism>
<protein>
    <submittedName>
        <fullName evidence="1">Uncharacterized protein</fullName>
    </submittedName>
</protein>
<proteinExistence type="predicted"/>
<evidence type="ECO:0000313" key="2">
    <source>
        <dbReference type="Proteomes" id="UP001221898"/>
    </source>
</evidence>
<gene>
    <name evidence="1" type="ORF">AAFF_G00174020</name>
</gene>
<dbReference type="AlphaFoldDB" id="A0AAD7T119"/>
<comment type="caution">
    <text evidence="1">The sequence shown here is derived from an EMBL/GenBank/DDBJ whole genome shotgun (WGS) entry which is preliminary data.</text>
</comment>
<name>A0AAD7T119_9TELE</name>